<feature type="transmembrane region" description="Helical" evidence="8">
    <location>
        <begin position="62"/>
        <end position="81"/>
    </location>
</feature>
<evidence type="ECO:0000256" key="6">
    <source>
        <dbReference type="ARBA" id="ARBA00022989"/>
    </source>
</evidence>
<keyword evidence="6 8" id="KW-1133">Transmembrane helix</keyword>
<dbReference type="GO" id="GO:0034040">
    <property type="term" value="F:ATPase-coupled lipid transmembrane transporter activity"/>
    <property type="evidence" value="ECO:0007669"/>
    <property type="project" value="TreeGrafter"/>
</dbReference>
<evidence type="ECO:0000313" key="12">
    <source>
        <dbReference type="Proteomes" id="UP000270673"/>
    </source>
</evidence>
<feature type="transmembrane region" description="Helical" evidence="8">
    <location>
        <begin position="279"/>
        <end position="311"/>
    </location>
</feature>
<dbReference type="Pfam" id="PF00005">
    <property type="entry name" value="ABC_tran"/>
    <property type="match status" value="1"/>
</dbReference>
<feature type="domain" description="ABC transporter" evidence="9">
    <location>
        <begin position="339"/>
        <end position="572"/>
    </location>
</feature>
<comment type="subcellular location">
    <subcellularLocation>
        <location evidence="1">Cell membrane</location>
        <topology evidence="1">Multi-pass membrane protein</topology>
    </subcellularLocation>
</comment>
<accession>A0A3S9VNJ1</accession>
<dbReference type="OrthoDB" id="9762778at2"/>
<name>A0A3S9VNJ1_9BACT</name>
<dbReference type="EMBL" id="CP032819">
    <property type="protein sequence ID" value="AZS28114.1"/>
    <property type="molecule type" value="Genomic_DNA"/>
</dbReference>
<keyword evidence="4" id="KW-0547">Nucleotide-binding</keyword>
<reference evidence="11 12" key="1">
    <citation type="submission" date="2018-10" db="EMBL/GenBank/DDBJ databases">
        <title>Butyricimonas faecalis sp. nov., isolated from human faeces and emended description of the genus Butyricimonas.</title>
        <authorList>
            <person name="Le Roy T."/>
            <person name="Van der Smissen P."/>
            <person name="Paquot A."/>
            <person name="Delzenne N."/>
            <person name="Muccioli G."/>
            <person name="Collet J.-F."/>
            <person name="Cani P.D."/>
        </authorList>
    </citation>
    <scope>NUCLEOTIDE SEQUENCE [LARGE SCALE GENOMIC DNA]</scope>
    <source>
        <strain evidence="11 12">H184</strain>
    </source>
</reference>
<proteinExistence type="predicted"/>
<dbReference type="PROSITE" id="PS50893">
    <property type="entry name" value="ABC_TRANSPORTER_2"/>
    <property type="match status" value="1"/>
</dbReference>
<dbReference type="GO" id="GO:0140359">
    <property type="term" value="F:ABC-type transporter activity"/>
    <property type="evidence" value="ECO:0007669"/>
    <property type="project" value="InterPro"/>
</dbReference>
<feature type="transmembrane region" description="Helical" evidence="8">
    <location>
        <begin position="167"/>
        <end position="187"/>
    </location>
</feature>
<evidence type="ECO:0000313" key="11">
    <source>
        <dbReference type="EMBL" id="AZS28114.1"/>
    </source>
</evidence>
<dbReference type="InterPro" id="IPR017871">
    <property type="entry name" value="ABC_transporter-like_CS"/>
</dbReference>
<gene>
    <name evidence="11" type="ORF">D8S85_00155</name>
</gene>
<evidence type="ECO:0000259" key="10">
    <source>
        <dbReference type="PROSITE" id="PS50929"/>
    </source>
</evidence>
<dbReference type="Pfam" id="PF00664">
    <property type="entry name" value="ABC_membrane"/>
    <property type="match status" value="1"/>
</dbReference>
<evidence type="ECO:0000256" key="5">
    <source>
        <dbReference type="ARBA" id="ARBA00022840"/>
    </source>
</evidence>
<protein>
    <submittedName>
        <fullName evidence="11">ABC transporter ATP-binding protein</fullName>
    </submittedName>
</protein>
<dbReference type="KEGG" id="buy:D8S85_00155"/>
<evidence type="ECO:0000256" key="1">
    <source>
        <dbReference type="ARBA" id="ARBA00004651"/>
    </source>
</evidence>
<dbReference type="Gene3D" id="1.20.1560.10">
    <property type="entry name" value="ABC transporter type 1, transmembrane domain"/>
    <property type="match status" value="1"/>
</dbReference>
<dbReference type="InterPro" id="IPR011527">
    <property type="entry name" value="ABC1_TM_dom"/>
</dbReference>
<evidence type="ECO:0000256" key="8">
    <source>
        <dbReference type="SAM" id="Phobius"/>
    </source>
</evidence>
<feature type="transmembrane region" description="Helical" evidence="8">
    <location>
        <begin position="250"/>
        <end position="273"/>
    </location>
</feature>
<evidence type="ECO:0000256" key="2">
    <source>
        <dbReference type="ARBA" id="ARBA00022448"/>
    </source>
</evidence>
<dbReference type="SMART" id="SM00382">
    <property type="entry name" value="AAA"/>
    <property type="match status" value="1"/>
</dbReference>
<organism evidence="11 12">
    <name type="scientific">Butyricimonas faecalis</name>
    <dbReference type="NCBI Taxonomy" id="2093856"/>
    <lineage>
        <taxon>Bacteria</taxon>
        <taxon>Pseudomonadati</taxon>
        <taxon>Bacteroidota</taxon>
        <taxon>Bacteroidia</taxon>
        <taxon>Bacteroidales</taxon>
        <taxon>Odoribacteraceae</taxon>
        <taxon>Butyricimonas</taxon>
    </lineage>
</organism>
<dbReference type="GO" id="GO:0016887">
    <property type="term" value="F:ATP hydrolysis activity"/>
    <property type="evidence" value="ECO:0007669"/>
    <property type="project" value="InterPro"/>
</dbReference>
<dbReference type="CDD" id="cd07346">
    <property type="entry name" value="ABC_6TM_exporters"/>
    <property type="match status" value="1"/>
</dbReference>
<dbReference type="PANTHER" id="PTHR24221">
    <property type="entry name" value="ATP-BINDING CASSETTE SUB-FAMILY B"/>
    <property type="match status" value="1"/>
</dbReference>
<dbReference type="RefSeq" id="WP_106624263.1">
    <property type="nucleotide sequence ID" value="NZ_CP032819.1"/>
</dbReference>
<evidence type="ECO:0000259" key="9">
    <source>
        <dbReference type="PROSITE" id="PS50893"/>
    </source>
</evidence>
<dbReference type="PROSITE" id="PS00211">
    <property type="entry name" value="ABC_TRANSPORTER_1"/>
    <property type="match status" value="1"/>
</dbReference>
<dbReference type="SUPFAM" id="SSF52540">
    <property type="entry name" value="P-loop containing nucleoside triphosphate hydrolases"/>
    <property type="match status" value="1"/>
</dbReference>
<keyword evidence="12" id="KW-1185">Reference proteome</keyword>
<evidence type="ECO:0000256" key="3">
    <source>
        <dbReference type="ARBA" id="ARBA00022692"/>
    </source>
</evidence>
<dbReference type="PROSITE" id="PS50929">
    <property type="entry name" value="ABC_TM1F"/>
    <property type="match status" value="1"/>
</dbReference>
<keyword evidence="7 8" id="KW-0472">Membrane</keyword>
<dbReference type="Proteomes" id="UP000270673">
    <property type="component" value="Chromosome"/>
</dbReference>
<evidence type="ECO:0000256" key="7">
    <source>
        <dbReference type="ARBA" id="ARBA00023136"/>
    </source>
</evidence>
<dbReference type="Gene3D" id="3.40.50.300">
    <property type="entry name" value="P-loop containing nucleotide triphosphate hydrolases"/>
    <property type="match status" value="1"/>
</dbReference>
<dbReference type="AlphaFoldDB" id="A0A3S9VNJ1"/>
<dbReference type="InterPro" id="IPR003439">
    <property type="entry name" value="ABC_transporter-like_ATP-bd"/>
</dbReference>
<dbReference type="PANTHER" id="PTHR24221:SF397">
    <property type="entry name" value="ABC TRANSPORTER, ATP-BINDING TRANSMEMBRANE PROTEIN"/>
    <property type="match status" value="1"/>
</dbReference>
<dbReference type="InterPro" id="IPR039421">
    <property type="entry name" value="Type_1_exporter"/>
</dbReference>
<dbReference type="InterPro" id="IPR036640">
    <property type="entry name" value="ABC1_TM_sf"/>
</dbReference>
<keyword evidence="2" id="KW-0813">Transport</keyword>
<evidence type="ECO:0000256" key="4">
    <source>
        <dbReference type="ARBA" id="ARBA00022741"/>
    </source>
</evidence>
<dbReference type="InterPro" id="IPR003593">
    <property type="entry name" value="AAA+_ATPase"/>
</dbReference>
<keyword evidence="3 8" id="KW-0812">Transmembrane</keyword>
<dbReference type="FunFam" id="3.40.50.300:FF:000287">
    <property type="entry name" value="Multidrug ABC transporter ATP-binding protein"/>
    <property type="match status" value="1"/>
</dbReference>
<sequence>MNIIKLMNAATQGKPRRLYPMLGWTLLEYTFRSTPYCIMLGVVWELFKLLQYPGTELNVKLIGIYCAVLLICLLLLVFFNYKSYMASYREGYSICADGRVNVAKHLRKLSMGFYNTKDPGTIGSYIVSDFDNVELLVTHLLPQIIGGLIGPLVMIISLAFFNWKLALIAALVIPLAWPMVWITRKLIAYSGKKQQKSKNDTASRVIEYIQGIRLIKAFNLNGTKFERMENSFRKLKQDSIRLEAGSGPTLILATFVLNASIPLIILVGFYFFTHGEMTLPVYILFLLLGTKICEPLMQALMFLGLATYMGLSVERIETLRKTPVMPDGADTGKITNYDIEFQNIDFSYNHVPVIKQLNLKIPSHKLTALVGPSGSGKTTLTRLIARFWDVDKGEIRLNGKNIKNYPVDNLLSCISIVFQDVYLFNDTIYNNIKIGNANATDAQILEAAEKARVINFARELPGGLQAMVGEGGCSLSGGEKQRVSIARAMLKDAPIILLDEATASLDPENELHIQEAINELVKSKTVIVIAHRLNTIVHADNIVVLNEGKLSEQGTHEQLITNNGLYKHMWDEQQRMKGWKF</sequence>
<keyword evidence="5 11" id="KW-0067">ATP-binding</keyword>
<feature type="domain" description="ABC transmembrane type-1" evidence="10">
    <location>
        <begin position="58"/>
        <end position="304"/>
    </location>
</feature>
<dbReference type="GO" id="GO:0005886">
    <property type="term" value="C:plasma membrane"/>
    <property type="evidence" value="ECO:0007669"/>
    <property type="project" value="UniProtKB-SubCell"/>
</dbReference>
<dbReference type="SUPFAM" id="SSF90123">
    <property type="entry name" value="ABC transporter transmembrane region"/>
    <property type="match status" value="1"/>
</dbReference>
<dbReference type="InterPro" id="IPR027417">
    <property type="entry name" value="P-loop_NTPase"/>
</dbReference>
<feature type="transmembrane region" description="Helical" evidence="8">
    <location>
        <begin position="140"/>
        <end position="161"/>
    </location>
</feature>
<dbReference type="GO" id="GO:0005524">
    <property type="term" value="F:ATP binding"/>
    <property type="evidence" value="ECO:0007669"/>
    <property type="project" value="UniProtKB-KW"/>
</dbReference>